<protein>
    <submittedName>
        <fullName evidence="1">Uncharacterized protein</fullName>
    </submittedName>
</protein>
<accession>A0A284VPX7</accession>
<reference evidence="2" key="1">
    <citation type="submission" date="2017-06" db="EMBL/GenBank/DDBJ databases">
        <authorList>
            <person name="Cremers G."/>
        </authorList>
    </citation>
    <scope>NUCLEOTIDE SEQUENCE [LARGE SCALE GENOMIC DNA]</scope>
</reference>
<evidence type="ECO:0000313" key="2">
    <source>
        <dbReference type="Proteomes" id="UP000218615"/>
    </source>
</evidence>
<dbReference type="Proteomes" id="UP000218615">
    <property type="component" value="Unassembled WGS sequence"/>
</dbReference>
<evidence type="ECO:0000313" key="1">
    <source>
        <dbReference type="EMBL" id="SNQ61336.1"/>
    </source>
</evidence>
<dbReference type="EMBL" id="FZMP01000178">
    <property type="protein sequence ID" value="SNQ61336.1"/>
    <property type="molecule type" value="Genomic_DNA"/>
</dbReference>
<dbReference type="OrthoDB" id="135573at2157"/>
<gene>
    <name evidence="1" type="ORF">MNV_330004</name>
</gene>
<dbReference type="AlphaFoldDB" id="A0A284VPX7"/>
<proteinExistence type="predicted"/>
<dbReference type="RefSeq" id="WP_096206039.1">
    <property type="nucleotide sequence ID" value="NZ_FZMP01000178.1"/>
</dbReference>
<organism evidence="1 2">
    <name type="scientific">Candidatus Methanoperedens nitratireducens</name>
    <dbReference type="NCBI Taxonomy" id="1392998"/>
    <lineage>
        <taxon>Archaea</taxon>
        <taxon>Methanobacteriati</taxon>
        <taxon>Methanobacteriota</taxon>
        <taxon>Stenosarchaea group</taxon>
        <taxon>Methanomicrobia</taxon>
        <taxon>Methanosarcinales</taxon>
        <taxon>ANME-2 cluster</taxon>
        <taxon>Candidatus Methanoperedentaceae</taxon>
        <taxon>Candidatus Methanoperedens</taxon>
    </lineage>
</organism>
<sequence>MNEYHLIGQFPKPGEGEYVPVTFIEFKRKSVGWSPELKRSVYIENGEDSSKLKRIREVNVMIAINHLSGNVSSIELTDEEKQRFDEVYGMFLKTGGQLMYTRKKIGSRMVSCFEVHSVDREATDVPEKTLLSERI</sequence>
<name>A0A284VPX7_9EURY</name>
<keyword evidence="2" id="KW-1185">Reference proteome</keyword>